<reference evidence="2" key="1">
    <citation type="journal article" date="2023" name="Front. Plant Sci.">
        <title>Chromosomal-level genome assembly of Melastoma candidum provides insights into trichome evolution.</title>
        <authorList>
            <person name="Zhong Y."/>
            <person name="Wu W."/>
            <person name="Sun C."/>
            <person name="Zou P."/>
            <person name="Liu Y."/>
            <person name="Dai S."/>
            <person name="Zhou R."/>
        </authorList>
    </citation>
    <scope>NUCLEOTIDE SEQUENCE [LARGE SCALE GENOMIC DNA]</scope>
</reference>
<gene>
    <name evidence="1" type="ORF">MLD38_035557</name>
</gene>
<dbReference type="EMBL" id="CM042890">
    <property type="protein sequence ID" value="KAI4310588.1"/>
    <property type="molecule type" value="Genomic_DNA"/>
</dbReference>
<organism evidence="1 2">
    <name type="scientific">Melastoma candidum</name>
    <dbReference type="NCBI Taxonomy" id="119954"/>
    <lineage>
        <taxon>Eukaryota</taxon>
        <taxon>Viridiplantae</taxon>
        <taxon>Streptophyta</taxon>
        <taxon>Embryophyta</taxon>
        <taxon>Tracheophyta</taxon>
        <taxon>Spermatophyta</taxon>
        <taxon>Magnoliopsida</taxon>
        <taxon>eudicotyledons</taxon>
        <taxon>Gunneridae</taxon>
        <taxon>Pentapetalae</taxon>
        <taxon>rosids</taxon>
        <taxon>malvids</taxon>
        <taxon>Myrtales</taxon>
        <taxon>Melastomataceae</taxon>
        <taxon>Melastomatoideae</taxon>
        <taxon>Melastomateae</taxon>
        <taxon>Melastoma</taxon>
    </lineage>
</organism>
<keyword evidence="2" id="KW-1185">Reference proteome</keyword>
<protein>
    <submittedName>
        <fullName evidence="1">Uncharacterized protein</fullName>
    </submittedName>
</protein>
<name>A0ACB9LH98_9MYRT</name>
<comment type="caution">
    <text evidence="1">The sequence shown here is derived from an EMBL/GenBank/DDBJ whole genome shotgun (WGS) entry which is preliminary data.</text>
</comment>
<accession>A0ACB9LH98</accession>
<dbReference type="Proteomes" id="UP001057402">
    <property type="component" value="Chromosome 11"/>
</dbReference>
<proteinExistence type="predicted"/>
<sequence length="650" mass="71979">MSLYIGNLSSHISQEDLEHVFRKFGRCRIQMKDGFGFAVYEFRGNAERALRDLRGKNICGEAVTVTWSNKQPRPYQSFGRGSTFHDSRRGSYVYRGKFGRRGYSLTHHDGRQRFNSFENDGVDRHYSADVFDEEKVHHSEDIGSSSRDVSHHSVEDIVVGHDSIDPTDSGRWGEPAQMLPDLNGPAPADGVDFDRYKPYRSYEENNDDESHQINFEEGSGSLGISQHDDRQERTSEYASPDPVLEGKKLENTSHDNYGNHKLKSMECHGGTQPKSGDGSCSERGTSSTSRNLNDGNGPVSKQNHKTLRDGNSFQPEGTDTSQKNDNGRQRRGGRRKSDEILKQPRNSKRSISSALHGQSPEGLHLTGVRSPFSYSMASSLSDDSENRIRKSRSRSRSFSSLSPPASHDHLLATSQEKAPLNEDDSMGSATVPISRDDPNENVELAKGGRTTEVGNTGGNSSTTMAGDETVNLVAEKSYSVDHDHSLLADGADINAVTLSPDNKKMSGYSSMEDSLDACQKASCEKLQEADNHEIFPKGHEAAPSNCSLATAINSSNSTKHSSILPEDIIAVLSHYGLRVPKENEGHASAEEFFGSARMWPWPIIYHRRLRKGPISVENYAKRVLQNKEYGIVDKFIRSSSGWGEVTELTD</sequence>
<evidence type="ECO:0000313" key="2">
    <source>
        <dbReference type="Proteomes" id="UP001057402"/>
    </source>
</evidence>
<evidence type="ECO:0000313" key="1">
    <source>
        <dbReference type="EMBL" id="KAI4310588.1"/>
    </source>
</evidence>